<feature type="non-terminal residue" evidence="2">
    <location>
        <position position="108"/>
    </location>
</feature>
<dbReference type="EMBL" id="DAAWID010000148">
    <property type="protein sequence ID" value="HAF7989965.1"/>
    <property type="molecule type" value="Genomic_DNA"/>
</dbReference>
<accession>A0A753BCM4</accession>
<sequence>MARSQGREVMVIAADGRSGQFLSESPHLAGHVMLRSQMNADTVLPVQGTVIVDRAERLSLKETVLLQEKALSAGAQLIFMDTENRQGTGNALSVLKEADIPQYRFYGT</sequence>
<feature type="non-terminal residue" evidence="2">
    <location>
        <position position="1"/>
    </location>
</feature>
<proteinExistence type="predicted"/>
<organism evidence="2">
    <name type="scientific">Salmonella enterica subsp. houtenae serovar 45:g,z51:-</name>
    <dbReference type="NCBI Taxonomy" id="1967611"/>
    <lineage>
        <taxon>Bacteria</taxon>
        <taxon>Pseudomonadati</taxon>
        <taxon>Pseudomonadota</taxon>
        <taxon>Gammaproteobacteria</taxon>
        <taxon>Enterobacterales</taxon>
        <taxon>Enterobacteriaceae</taxon>
        <taxon>Salmonella</taxon>
    </lineage>
</organism>
<reference evidence="2" key="2">
    <citation type="submission" date="2018-07" db="EMBL/GenBank/DDBJ databases">
        <authorList>
            <consortium name="NCBI Pathogen Detection Project"/>
        </authorList>
    </citation>
    <scope>NUCLEOTIDE SEQUENCE</scope>
    <source>
        <strain evidence="2">405-87</strain>
    </source>
</reference>
<dbReference type="InterPro" id="IPR054558">
    <property type="entry name" value="TraI_hel_assoc_DBD_N"/>
</dbReference>
<protein>
    <recommendedName>
        <fullName evidence="1">TraI helicase-associated ssDBD N-terminal domain-containing protein</fullName>
    </recommendedName>
</protein>
<comment type="caution">
    <text evidence="2">The sequence shown here is derived from an EMBL/GenBank/DDBJ whole genome shotgun (WGS) entry which is preliminary data.</text>
</comment>
<dbReference type="Pfam" id="PF22232">
    <property type="entry name" value="TraI_hel_assoc_N"/>
    <property type="match status" value="1"/>
</dbReference>
<dbReference type="AlphaFoldDB" id="A0A753BCM4"/>
<feature type="domain" description="TraI helicase-associated ssDBD N-terminal" evidence="1">
    <location>
        <begin position="1"/>
        <end position="81"/>
    </location>
</feature>
<reference evidence="2" key="1">
    <citation type="journal article" date="2018" name="Genome Biol.">
        <title>SKESA: strategic k-mer extension for scrupulous assemblies.</title>
        <authorList>
            <person name="Souvorov A."/>
            <person name="Agarwala R."/>
            <person name="Lipman D.J."/>
        </authorList>
    </citation>
    <scope>NUCLEOTIDE SEQUENCE</scope>
    <source>
        <strain evidence="2">405-87</strain>
    </source>
</reference>
<evidence type="ECO:0000313" key="2">
    <source>
        <dbReference type="EMBL" id="HAF7989965.1"/>
    </source>
</evidence>
<evidence type="ECO:0000259" key="1">
    <source>
        <dbReference type="Pfam" id="PF22232"/>
    </source>
</evidence>
<name>A0A753BCM4_SALHO</name>
<gene>
    <name evidence="2" type="ORF">GND80_004916</name>
</gene>